<evidence type="ECO:0000313" key="1">
    <source>
        <dbReference type="EMBL" id="OGY21485.1"/>
    </source>
</evidence>
<dbReference type="STRING" id="1802591.A2113_01870"/>
<dbReference type="InterPro" id="IPR038573">
    <property type="entry name" value="BrnT_sf"/>
</dbReference>
<evidence type="ECO:0000313" key="2">
    <source>
        <dbReference type="Proteomes" id="UP000176299"/>
    </source>
</evidence>
<sequence>MNLDEVFGFDWDEANILKNWEKHKVKHTEAEEVFVNKPRVVFKDEKRSSTEVRQQILGLTNQKRKLSVIFTFRAGKVRVISARDMNRKERFLYEKKT</sequence>
<dbReference type="Gene3D" id="3.10.450.530">
    <property type="entry name" value="Ribonuclease toxin, BrnT, of type II toxin-antitoxin system"/>
    <property type="match status" value="1"/>
</dbReference>
<comment type="caution">
    <text evidence="1">The sequence shown here is derived from an EMBL/GenBank/DDBJ whole genome shotgun (WGS) entry which is preliminary data.</text>
</comment>
<dbReference type="Proteomes" id="UP000176299">
    <property type="component" value="Unassembled WGS sequence"/>
</dbReference>
<proteinExistence type="predicted"/>
<accession>A0A1G1W1C6</accession>
<reference evidence="1 2" key="1">
    <citation type="journal article" date="2016" name="Nat. Commun.">
        <title>Thousands of microbial genomes shed light on interconnected biogeochemical processes in an aquifer system.</title>
        <authorList>
            <person name="Anantharaman K."/>
            <person name="Brown C.T."/>
            <person name="Hug L.A."/>
            <person name="Sharon I."/>
            <person name="Castelle C.J."/>
            <person name="Probst A.J."/>
            <person name="Thomas B.C."/>
            <person name="Singh A."/>
            <person name="Wilkins M.J."/>
            <person name="Karaoz U."/>
            <person name="Brodie E.L."/>
            <person name="Williams K.H."/>
            <person name="Hubbard S.S."/>
            <person name="Banfield J.F."/>
        </authorList>
    </citation>
    <scope>NUCLEOTIDE SEQUENCE [LARGE SCALE GENOMIC DNA]</scope>
</reference>
<protein>
    <recommendedName>
        <fullName evidence="3">Toxin</fullName>
    </recommendedName>
</protein>
<dbReference type="EMBL" id="MHCN01000013">
    <property type="protein sequence ID" value="OGY21485.1"/>
    <property type="molecule type" value="Genomic_DNA"/>
</dbReference>
<evidence type="ECO:0008006" key="3">
    <source>
        <dbReference type="Google" id="ProtNLM"/>
    </source>
</evidence>
<gene>
    <name evidence="1" type="ORF">A2113_01870</name>
</gene>
<name>A0A1G1W1C6_9BACT</name>
<dbReference type="InterPro" id="IPR007460">
    <property type="entry name" value="BrnT_toxin"/>
</dbReference>
<dbReference type="Pfam" id="PF04365">
    <property type="entry name" value="BrnT_toxin"/>
    <property type="match status" value="1"/>
</dbReference>
<organism evidence="1 2">
    <name type="scientific">Candidatus Woykebacteria bacterium GWA1_44_8</name>
    <dbReference type="NCBI Taxonomy" id="1802591"/>
    <lineage>
        <taxon>Bacteria</taxon>
        <taxon>Candidatus Woykeibacteriota</taxon>
    </lineage>
</organism>
<dbReference type="AlphaFoldDB" id="A0A1G1W1C6"/>